<evidence type="ECO:0000313" key="2">
    <source>
        <dbReference type="EMBL" id="KYN43117.1"/>
    </source>
</evidence>
<dbReference type="Proteomes" id="UP000078541">
    <property type="component" value="Unassembled WGS sequence"/>
</dbReference>
<dbReference type="PANTHER" id="PTHR47326">
    <property type="entry name" value="TRANSPOSABLE ELEMENT TC3 TRANSPOSASE-LIKE PROTEIN"/>
    <property type="match status" value="1"/>
</dbReference>
<protein>
    <recommendedName>
        <fullName evidence="1">DUF4817 domain-containing protein</fullName>
    </recommendedName>
</protein>
<keyword evidence="3" id="KW-1185">Reference proteome</keyword>
<evidence type="ECO:0000259" key="1">
    <source>
        <dbReference type="Pfam" id="PF16087"/>
    </source>
</evidence>
<reference evidence="2 3" key="1">
    <citation type="submission" date="2016-03" db="EMBL/GenBank/DDBJ databases">
        <title>Trachymyrmex septentrionalis WGS genome.</title>
        <authorList>
            <person name="Nygaard S."/>
            <person name="Hu H."/>
            <person name="Boomsma J."/>
            <person name="Zhang G."/>
        </authorList>
    </citation>
    <scope>NUCLEOTIDE SEQUENCE [LARGE SCALE GENOMIC DNA]</scope>
    <source>
        <strain evidence="2">Tsep2-gDNA-1</strain>
        <tissue evidence="2">Whole body</tissue>
    </source>
</reference>
<dbReference type="AlphaFoldDB" id="A0A151K0C6"/>
<dbReference type="PANTHER" id="PTHR47326:SF1">
    <property type="entry name" value="HTH PSQ-TYPE DOMAIN-CONTAINING PROTEIN"/>
    <property type="match status" value="1"/>
</dbReference>
<sequence length="136" mass="16095">MEQYTPRERSQIVEIYIQQNKSIVKTQRAWRKINKVKSAPSANTLYRLYERFSTGEALTNPKRPNKVRPRRSDDIIALVQASVQRSPTTSQTRRSEQLGIKRTTLRRILHHDLHLFPYKVQVTQKLLPIDKPNIYR</sequence>
<dbReference type="InterPro" id="IPR032135">
    <property type="entry name" value="DUF4817"/>
</dbReference>
<gene>
    <name evidence="2" type="ORF">ALC56_02492</name>
</gene>
<proteinExistence type="predicted"/>
<organism evidence="2 3">
    <name type="scientific">Trachymyrmex septentrionalis</name>
    <dbReference type="NCBI Taxonomy" id="34720"/>
    <lineage>
        <taxon>Eukaryota</taxon>
        <taxon>Metazoa</taxon>
        <taxon>Ecdysozoa</taxon>
        <taxon>Arthropoda</taxon>
        <taxon>Hexapoda</taxon>
        <taxon>Insecta</taxon>
        <taxon>Pterygota</taxon>
        <taxon>Neoptera</taxon>
        <taxon>Endopterygota</taxon>
        <taxon>Hymenoptera</taxon>
        <taxon>Apocrita</taxon>
        <taxon>Aculeata</taxon>
        <taxon>Formicoidea</taxon>
        <taxon>Formicidae</taxon>
        <taxon>Myrmicinae</taxon>
        <taxon>Trachymyrmex</taxon>
    </lineage>
</organism>
<dbReference type="Pfam" id="PF16087">
    <property type="entry name" value="DUF4817"/>
    <property type="match status" value="1"/>
</dbReference>
<accession>A0A151K0C6</accession>
<dbReference type="EMBL" id="KQ981296">
    <property type="protein sequence ID" value="KYN43117.1"/>
    <property type="molecule type" value="Genomic_DNA"/>
</dbReference>
<evidence type="ECO:0000313" key="3">
    <source>
        <dbReference type="Proteomes" id="UP000078541"/>
    </source>
</evidence>
<name>A0A151K0C6_9HYME</name>
<feature type="domain" description="DUF4817" evidence="1">
    <location>
        <begin position="7"/>
        <end position="54"/>
    </location>
</feature>
<dbReference type="STRING" id="34720.A0A151K0C6"/>